<dbReference type="PROSITE" id="PS51384">
    <property type="entry name" value="FAD_FR"/>
    <property type="match status" value="1"/>
</dbReference>
<keyword evidence="8" id="KW-0411">Iron-sulfur</keyword>
<dbReference type="NCBIfam" id="TIGR02160">
    <property type="entry name" value="PA_CoA_Oxy5"/>
    <property type="match status" value="1"/>
</dbReference>
<dbReference type="PROSITE" id="PS51085">
    <property type="entry name" value="2FE2S_FER_2"/>
    <property type="match status" value="1"/>
</dbReference>
<dbReference type="CDD" id="cd00207">
    <property type="entry name" value="fer2"/>
    <property type="match status" value="1"/>
</dbReference>
<gene>
    <name evidence="12" type="primary">paaK</name>
    <name evidence="12" type="ORF">ENJ42_06310</name>
</gene>
<organism evidence="12">
    <name type="scientific">Hellea balneolensis</name>
    <dbReference type="NCBI Taxonomy" id="287478"/>
    <lineage>
        <taxon>Bacteria</taxon>
        <taxon>Pseudomonadati</taxon>
        <taxon>Pseudomonadota</taxon>
        <taxon>Alphaproteobacteria</taxon>
        <taxon>Maricaulales</taxon>
        <taxon>Robiginitomaculaceae</taxon>
        <taxon>Hellea</taxon>
    </lineage>
</organism>
<evidence type="ECO:0000256" key="6">
    <source>
        <dbReference type="ARBA" id="ARBA00023002"/>
    </source>
</evidence>
<dbReference type="InterPro" id="IPR011884">
    <property type="entry name" value="PaaE"/>
</dbReference>
<dbReference type="InterPro" id="IPR001709">
    <property type="entry name" value="Flavoprot_Pyr_Nucl_cyt_Rdtase"/>
</dbReference>
<evidence type="ECO:0000256" key="3">
    <source>
        <dbReference type="ARBA" id="ARBA00022714"/>
    </source>
</evidence>
<dbReference type="Pfam" id="PF00970">
    <property type="entry name" value="FAD_binding_6"/>
    <property type="match status" value="1"/>
</dbReference>
<dbReference type="CDD" id="cd06214">
    <property type="entry name" value="PA_degradation_oxidoreductase_like"/>
    <property type="match status" value="1"/>
</dbReference>
<comment type="cofactor">
    <cofactor evidence="1">
        <name>FAD</name>
        <dbReference type="ChEBI" id="CHEBI:57692"/>
    </cofactor>
</comment>
<evidence type="ECO:0000256" key="5">
    <source>
        <dbReference type="ARBA" id="ARBA00022827"/>
    </source>
</evidence>
<evidence type="ECO:0000256" key="1">
    <source>
        <dbReference type="ARBA" id="ARBA00001974"/>
    </source>
</evidence>
<dbReference type="SUPFAM" id="SSF52343">
    <property type="entry name" value="Ferredoxin reductase-like, C-terminal NADP-linked domain"/>
    <property type="match status" value="1"/>
</dbReference>
<reference evidence="12" key="1">
    <citation type="journal article" date="2020" name="mSystems">
        <title>Genome- and Community-Level Interaction Insights into Carbon Utilization and Element Cycling Functions of Hydrothermarchaeota in Hydrothermal Sediment.</title>
        <authorList>
            <person name="Zhou Z."/>
            <person name="Liu Y."/>
            <person name="Xu W."/>
            <person name="Pan J."/>
            <person name="Luo Z.H."/>
            <person name="Li M."/>
        </authorList>
    </citation>
    <scope>NUCLEOTIDE SEQUENCE [LARGE SCALE GENOMIC DNA]</scope>
    <source>
        <strain evidence="12">HyVt-485</strain>
    </source>
</reference>
<dbReference type="EMBL" id="DRMJ01000324">
    <property type="protein sequence ID" value="HHL43209.1"/>
    <property type="molecule type" value="Genomic_DNA"/>
</dbReference>
<dbReference type="Gene3D" id="3.10.20.30">
    <property type="match status" value="1"/>
</dbReference>
<dbReference type="InterPro" id="IPR036010">
    <property type="entry name" value="2Fe-2S_ferredoxin-like_sf"/>
</dbReference>
<dbReference type="GO" id="GO:0046872">
    <property type="term" value="F:metal ion binding"/>
    <property type="evidence" value="ECO:0007669"/>
    <property type="project" value="UniProtKB-KW"/>
</dbReference>
<dbReference type="PANTHER" id="PTHR47354">
    <property type="entry name" value="NADH OXIDOREDUCTASE HCR"/>
    <property type="match status" value="1"/>
</dbReference>
<keyword evidence="4" id="KW-0479">Metal-binding</keyword>
<evidence type="ECO:0000259" key="11">
    <source>
        <dbReference type="PROSITE" id="PS51384"/>
    </source>
</evidence>
<dbReference type="GO" id="GO:0050660">
    <property type="term" value="F:flavin adenine dinucleotide binding"/>
    <property type="evidence" value="ECO:0007669"/>
    <property type="project" value="TreeGrafter"/>
</dbReference>
<dbReference type="InterPro" id="IPR001433">
    <property type="entry name" value="OxRdtase_FAD/NAD-bd"/>
</dbReference>
<dbReference type="Pfam" id="PF00111">
    <property type="entry name" value="Fer2"/>
    <property type="match status" value="1"/>
</dbReference>
<dbReference type="Proteomes" id="UP000885830">
    <property type="component" value="Unassembled WGS sequence"/>
</dbReference>
<keyword evidence="5" id="KW-0274">FAD</keyword>
<dbReference type="SUPFAM" id="SSF63380">
    <property type="entry name" value="Riboflavin synthase domain-like"/>
    <property type="match status" value="1"/>
</dbReference>
<dbReference type="InterPro" id="IPR006058">
    <property type="entry name" value="2Fe2S_fd_BS"/>
</dbReference>
<sequence>MAHFYPLTITDLTRDTRDAVVLTLEPPANVADKFKFIQGQYLTFRHEFEGEELRRSYSICAGINDNRLRVGIKKVDGGWFSTWANEDLSIGDTLESMVPNGKFYAPLEPEKQKTYLAFAGGSGITPMISIIKTVMQEEPNARLTLVYGNRATNTIMFKEELNDIKDEYLERFSIVHILEHDAGEIDLFNGWVDKEKCDQLLENWLHLGEVDTAFICGPEPMMLAIAESLKQHGLAKDKIKFELFKSSPPKKARAKSLETNPDGKTIEATVIIDGISRTFNMPARGTSVLEAAKAEKIDVPFSCQAGVCSTCSAKVTKGQVEMENNHGLEDYEVDRGIVLTCQSYPLTDKITIDYDQQ</sequence>
<name>A0A7C5LUI5_9PROT</name>
<dbReference type="AlphaFoldDB" id="A0A7C5LUI5"/>
<dbReference type="InterPro" id="IPR017938">
    <property type="entry name" value="Riboflavin_synthase-like_b-brl"/>
</dbReference>
<evidence type="ECO:0000259" key="10">
    <source>
        <dbReference type="PROSITE" id="PS51085"/>
    </source>
</evidence>
<dbReference type="Gene3D" id="3.40.50.80">
    <property type="entry name" value="Nucleotide-binding domain of ferredoxin-NADP reductase (FNR) module"/>
    <property type="match status" value="1"/>
</dbReference>
<protein>
    <submittedName>
        <fullName evidence="12">Phenylacetate-CoA oxygenase/reductase subunit PaaK</fullName>
    </submittedName>
</protein>
<dbReference type="InterPro" id="IPR012675">
    <property type="entry name" value="Beta-grasp_dom_sf"/>
</dbReference>
<dbReference type="PRINTS" id="PR00406">
    <property type="entry name" value="CYTB5RDTASE"/>
</dbReference>
<keyword evidence="6" id="KW-0560">Oxidoreductase</keyword>
<keyword evidence="7" id="KW-0408">Iron</keyword>
<dbReference type="PRINTS" id="PR00371">
    <property type="entry name" value="FPNCR"/>
</dbReference>
<dbReference type="InterPro" id="IPR001041">
    <property type="entry name" value="2Fe-2S_ferredoxin-type"/>
</dbReference>
<dbReference type="InterPro" id="IPR050415">
    <property type="entry name" value="MRET"/>
</dbReference>
<dbReference type="PANTHER" id="PTHR47354:SF8">
    <property type="entry name" value="1,2-PHENYLACETYL-COA EPOXIDASE, SUBUNIT E"/>
    <property type="match status" value="1"/>
</dbReference>
<dbReference type="SUPFAM" id="SSF54292">
    <property type="entry name" value="2Fe-2S ferredoxin-like"/>
    <property type="match status" value="1"/>
</dbReference>
<accession>A0A7C5LUI5</accession>
<comment type="cofactor">
    <cofactor evidence="9">
        <name>[2Fe-2S] cluster</name>
        <dbReference type="ChEBI" id="CHEBI:190135"/>
    </cofactor>
</comment>
<dbReference type="Pfam" id="PF00175">
    <property type="entry name" value="NAD_binding_1"/>
    <property type="match status" value="1"/>
</dbReference>
<dbReference type="Gene3D" id="2.40.30.10">
    <property type="entry name" value="Translation factors"/>
    <property type="match status" value="1"/>
</dbReference>
<dbReference type="InterPro" id="IPR017927">
    <property type="entry name" value="FAD-bd_FR_type"/>
</dbReference>
<evidence type="ECO:0000256" key="2">
    <source>
        <dbReference type="ARBA" id="ARBA00022630"/>
    </source>
</evidence>
<evidence type="ECO:0000256" key="9">
    <source>
        <dbReference type="ARBA" id="ARBA00034078"/>
    </source>
</evidence>
<feature type="domain" description="FAD-binding FR-type" evidence="11">
    <location>
        <begin position="2"/>
        <end position="106"/>
    </location>
</feature>
<dbReference type="InterPro" id="IPR039261">
    <property type="entry name" value="FNR_nucleotide-bd"/>
</dbReference>
<keyword evidence="2" id="KW-0285">Flavoprotein</keyword>
<evidence type="ECO:0000256" key="4">
    <source>
        <dbReference type="ARBA" id="ARBA00022723"/>
    </source>
</evidence>
<dbReference type="GO" id="GO:0010124">
    <property type="term" value="P:phenylacetate catabolic process"/>
    <property type="evidence" value="ECO:0007669"/>
    <property type="project" value="InterPro"/>
</dbReference>
<dbReference type="PROSITE" id="PS00197">
    <property type="entry name" value="2FE2S_FER_1"/>
    <property type="match status" value="1"/>
</dbReference>
<dbReference type="GO" id="GO:0016491">
    <property type="term" value="F:oxidoreductase activity"/>
    <property type="evidence" value="ECO:0007669"/>
    <property type="project" value="UniProtKB-KW"/>
</dbReference>
<evidence type="ECO:0000256" key="8">
    <source>
        <dbReference type="ARBA" id="ARBA00023014"/>
    </source>
</evidence>
<dbReference type="GO" id="GO:0051537">
    <property type="term" value="F:2 iron, 2 sulfur cluster binding"/>
    <property type="evidence" value="ECO:0007669"/>
    <property type="project" value="UniProtKB-KW"/>
</dbReference>
<comment type="caution">
    <text evidence="12">The sequence shown here is derived from an EMBL/GenBank/DDBJ whole genome shotgun (WGS) entry which is preliminary data.</text>
</comment>
<proteinExistence type="predicted"/>
<feature type="domain" description="2Fe-2S ferredoxin-type" evidence="10">
    <location>
        <begin position="266"/>
        <end position="357"/>
    </location>
</feature>
<dbReference type="InterPro" id="IPR008333">
    <property type="entry name" value="Cbr1-like_FAD-bd_dom"/>
</dbReference>
<evidence type="ECO:0000256" key="7">
    <source>
        <dbReference type="ARBA" id="ARBA00023004"/>
    </source>
</evidence>
<keyword evidence="3" id="KW-0001">2Fe-2S</keyword>
<evidence type="ECO:0000313" key="12">
    <source>
        <dbReference type="EMBL" id="HHL43209.1"/>
    </source>
</evidence>